<keyword evidence="2" id="KW-1185">Reference proteome</keyword>
<dbReference type="SUPFAM" id="SSF56978">
    <property type="entry name" value="Perfringolysin"/>
    <property type="match status" value="1"/>
</dbReference>
<sequence length="331" mass="37807">MKYLFLLLLSICFLSSCDKEDIDFDSTEVGGGTMAKRYQFEGRSVGFSVSQIYVDGTTDKNFYLGTVWGLKDTTPQLKLTSLRNYYKPFKSTISSTQPTLSPIHVIPGFDAVRAFAKKSKGEPDVLKQSSVGAFFDYRAIRYHLNNSPDVDSVLKLVRHHDSTTIKRANSLLLRREHITFSLHADLKDYEQAFNKDALGKLKNTGYNPYYVSSVNYGTHSIMMGESDFPRGDLKNVLEKLLYNQFLTKTDETVLKGSDVLVYLRGGRQTSFIRRATGLDEIKKLVIDYKNELELQQNSFDYPVSYSLGGLNSHGHLKFWYSYDFLVREEKE</sequence>
<organism evidence="1 2">
    <name type="scientific">Sphingobacterium siyangense</name>
    <dbReference type="NCBI Taxonomy" id="459529"/>
    <lineage>
        <taxon>Bacteria</taxon>
        <taxon>Pseudomonadati</taxon>
        <taxon>Bacteroidota</taxon>
        <taxon>Sphingobacteriia</taxon>
        <taxon>Sphingobacteriales</taxon>
        <taxon>Sphingobacteriaceae</taxon>
        <taxon>Sphingobacterium</taxon>
    </lineage>
</organism>
<dbReference type="PROSITE" id="PS51257">
    <property type="entry name" value="PROKAR_LIPOPROTEIN"/>
    <property type="match status" value="1"/>
</dbReference>
<evidence type="ECO:0008006" key="3">
    <source>
        <dbReference type="Google" id="ProtNLM"/>
    </source>
</evidence>
<name>A0A420GA83_9SPHI</name>
<dbReference type="RefSeq" id="WP_120332515.1">
    <property type="nucleotide sequence ID" value="NZ_CP070350.1"/>
</dbReference>
<protein>
    <recommendedName>
        <fullName evidence="3">Thiol-activated cytolysin</fullName>
    </recommendedName>
</protein>
<dbReference type="Proteomes" id="UP000286402">
    <property type="component" value="Unassembled WGS sequence"/>
</dbReference>
<reference evidence="1 2" key="1">
    <citation type="submission" date="2016-07" db="EMBL/GenBank/DDBJ databases">
        <title>Genome analysis of Sphingobacterium siyangense T12B17.</title>
        <authorList>
            <person name="Xu D."/>
            <person name="Su Y."/>
            <person name="Zheng S."/>
        </authorList>
    </citation>
    <scope>NUCLEOTIDE SEQUENCE [LARGE SCALE GENOMIC DNA]</scope>
    <source>
        <strain evidence="1 2">T12B17</strain>
    </source>
</reference>
<dbReference type="AlphaFoldDB" id="A0A420GA83"/>
<dbReference type="EMBL" id="MCAQ01000001">
    <property type="protein sequence ID" value="RKF42112.1"/>
    <property type="molecule type" value="Genomic_DNA"/>
</dbReference>
<gene>
    <name evidence="1" type="ORF">BCY89_01060</name>
</gene>
<evidence type="ECO:0000313" key="2">
    <source>
        <dbReference type="Proteomes" id="UP000286402"/>
    </source>
</evidence>
<evidence type="ECO:0000313" key="1">
    <source>
        <dbReference type="EMBL" id="RKF42112.1"/>
    </source>
</evidence>
<proteinExistence type="predicted"/>
<dbReference type="Gene3D" id="3.40.30.40">
    <property type="entry name" value="Perfringolysin"/>
    <property type="match status" value="1"/>
</dbReference>
<accession>A0A420GA83</accession>
<dbReference type="GO" id="GO:0015485">
    <property type="term" value="F:cholesterol binding"/>
    <property type="evidence" value="ECO:0007669"/>
    <property type="project" value="InterPro"/>
</dbReference>
<comment type="caution">
    <text evidence="1">The sequence shown here is derived from an EMBL/GenBank/DDBJ whole genome shotgun (WGS) entry which is preliminary data.</text>
</comment>
<dbReference type="InterPro" id="IPR036359">
    <property type="entry name" value="Thiol_cytolysin_sf"/>
</dbReference>